<feature type="transmembrane region" description="Helical" evidence="10">
    <location>
        <begin position="1356"/>
        <end position="1378"/>
    </location>
</feature>
<feature type="transmembrane region" description="Helical" evidence="10">
    <location>
        <begin position="1131"/>
        <end position="1155"/>
    </location>
</feature>
<dbReference type="SUPFAM" id="SSF52540">
    <property type="entry name" value="P-loop containing nucleoside triphosphate hydrolases"/>
    <property type="match status" value="2"/>
</dbReference>
<evidence type="ECO:0000256" key="8">
    <source>
        <dbReference type="ARBA" id="ARBA00023136"/>
    </source>
</evidence>
<dbReference type="InterPro" id="IPR036640">
    <property type="entry name" value="ABC1_TM_sf"/>
</dbReference>
<feature type="transmembrane region" description="Helical" evidence="10">
    <location>
        <begin position="1274"/>
        <end position="1295"/>
    </location>
</feature>
<dbReference type="CDD" id="cd18604">
    <property type="entry name" value="ABC_6TM_VMR1_D2_like"/>
    <property type="match status" value="1"/>
</dbReference>
<dbReference type="KEGG" id="uma:UMAG_10365"/>
<keyword evidence="7 10" id="KW-1133">Transmembrane helix</keyword>
<feature type="compositionally biased region" description="Low complexity" evidence="9">
    <location>
        <begin position="79"/>
        <end position="90"/>
    </location>
</feature>
<evidence type="ECO:0000256" key="6">
    <source>
        <dbReference type="ARBA" id="ARBA00022840"/>
    </source>
</evidence>
<feature type="domain" description="ABC transmembrane type-1" evidence="12">
    <location>
        <begin position="502"/>
        <end position="690"/>
    </location>
</feature>
<evidence type="ECO:0000256" key="4">
    <source>
        <dbReference type="ARBA" id="ARBA00022737"/>
    </source>
</evidence>
<dbReference type="Pfam" id="PF00664">
    <property type="entry name" value="ABC_membrane"/>
    <property type="match status" value="2"/>
</dbReference>
<evidence type="ECO:0000313" key="13">
    <source>
        <dbReference type="EMBL" id="KIS69069.1"/>
    </source>
</evidence>
<dbReference type="GO" id="GO:0005524">
    <property type="term" value="F:ATP binding"/>
    <property type="evidence" value="ECO:0007669"/>
    <property type="project" value="UniProtKB-KW"/>
</dbReference>
<dbReference type="RefSeq" id="XP_011389507.1">
    <property type="nucleotide sequence ID" value="XM_011391205.1"/>
</dbReference>
<dbReference type="InterPro" id="IPR050173">
    <property type="entry name" value="ABC_transporter_C-like"/>
</dbReference>
<evidence type="ECO:0000256" key="2">
    <source>
        <dbReference type="ARBA" id="ARBA00022448"/>
    </source>
</evidence>
<dbReference type="PROSITE" id="PS50929">
    <property type="entry name" value="ABC_TM1F"/>
    <property type="match status" value="2"/>
</dbReference>
<evidence type="ECO:0000259" key="12">
    <source>
        <dbReference type="PROSITE" id="PS50929"/>
    </source>
</evidence>
<dbReference type="Gene3D" id="1.20.1560.10">
    <property type="entry name" value="ABC transporter type 1, transmembrane domain"/>
    <property type="match status" value="2"/>
</dbReference>
<dbReference type="PANTHER" id="PTHR24223:SF443">
    <property type="entry name" value="MULTIDRUG-RESISTANCE LIKE PROTEIN 1, ISOFORM I"/>
    <property type="match status" value="1"/>
</dbReference>
<evidence type="ECO:0000256" key="1">
    <source>
        <dbReference type="ARBA" id="ARBA00004128"/>
    </source>
</evidence>
<dbReference type="GeneID" id="23566408"/>
<evidence type="ECO:0000313" key="14">
    <source>
        <dbReference type="Proteomes" id="UP000000561"/>
    </source>
</evidence>
<keyword evidence="14" id="KW-1185">Reference proteome</keyword>
<dbReference type="OrthoDB" id="6500128at2759"/>
<protein>
    <submittedName>
        <fullName evidence="13">Uncharacterized protein</fullName>
    </submittedName>
</protein>
<feature type="transmembrane region" description="Helical" evidence="10">
    <location>
        <begin position="164"/>
        <end position="184"/>
    </location>
</feature>
<feature type="transmembrane region" description="Helical" evidence="10">
    <location>
        <begin position="524"/>
        <end position="544"/>
    </location>
</feature>
<feature type="region of interest" description="Disordered" evidence="9">
    <location>
        <begin position="1005"/>
        <end position="1042"/>
    </location>
</feature>
<dbReference type="SUPFAM" id="SSF90123">
    <property type="entry name" value="ABC transporter transmembrane region"/>
    <property type="match status" value="2"/>
</dbReference>
<name>A0A0D1DYC7_MYCMD</name>
<keyword evidence="3 10" id="KW-0812">Transmembrane</keyword>
<dbReference type="SMART" id="SM00382">
    <property type="entry name" value="AAA"/>
    <property type="match status" value="2"/>
</dbReference>
<gene>
    <name evidence="13" type="ORF">UMAG_10365</name>
</gene>
<feature type="transmembrane region" description="Helical" evidence="10">
    <location>
        <begin position="126"/>
        <end position="152"/>
    </location>
</feature>
<dbReference type="PANTHER" id="PTHR24223">
    <property type="entry name" value="ATP-BINDING CASSETTE SUB-FAMILY C"/>
    <property type="match status" value="1"/>
</dbReference>
<dbReference type="PROSITE" id="PS00211">
    <property type="entry name" value="ABC_TRANSPORTER_1"/>
    <property type="match status" value="2"/>
</dbReference>
<dbReference type="GO" id="GO:0016887">
    <property type="term" value="F:ATP hydrolysis activity"/>
    <property type="evidence" value="ECO:0007669"/>
    <property type="project" value="InterPro"/>
</dbReference>
<dbReference type="InParanoid" id="A0A0D1DYC7"/>
<dbReference type="GO" id="GO:0140359">
    <property type="term" value="F:ABC-type transporter activity"/>
    <property type="evidence" value="ECO:0000318"/>
    <property type="project" value="GO_Central"/>
</dbReference>
<sequence length="1753" mass="190648">MIPSIPPWLELHRGMTVQLASTATAAAMSPSIRVPLWDQYTISAAALASAILVILLFLLFLPASASSYPPSPVGYARFSNSDTESPPSSSRETEAPVKHEVDDYPYELRKALGTPVDAASYEARRLVIHIFIAVLAVVGLAIDMSSIVTRVFADQGAEHPLQTIVYFISSCAALRTLTVVLAMLHFNLAESTRLLLIWILTTLYLVAQLLVFLIEFMLFLPGLGGDSNFILHSINIGCSFAIFLLAFLSPTGPLILVKATQSFSERAITRNALGGGSVAQHLWGFLALPVVRKAYQQGRIDQDDIPALDYTYRSAVVAESVICEYRRSLAASIAKVPHGPNRTESIKGRALLKALVRCNVAQMIETAVMLVIVTFSFYAPKLGLKLLLDGLEGYEASLRRANGDVVDTVAKRARSTLIYSASFYLILFLENFLVYFYFRPLTVHLKTKMQTQLTTLLAWKRLRQKEASAKEQQADPKQDQAAENKSATEDTDNSEGGGSISSPSQVINLVTTDVTRIFSRIDMYVFGIMGPLEVLVGGYSAYYLLGNGALIGLAVAALMQPIAFVLGKVTARIDERLQKTRDRRVMLLSEAIRAIRMIKYEAWEDEIGAKIMLERRAELKCQAQSWAVFTFFGGFFALVPMLTIVVAFGWYTMVEGNTLTASVAFPAVAVLTELRWAVSYLPSNFLTVIQGWVSMKRIAVYMETGEVYIPDQEYSPQTMDGARDVAVRASTGVGRVDLRHAEMTWPSDADVAPSSQSSSSASAASSTFTLSIPDASFEVGQTNLVCGKIGSGKTLLLLSLLGEAQLLSGSIHCPRSHPATTLYAARSASQSFANHRQWWIDLSLSAYAPQRPFLFNATVRENILFGLEYNARRYRAVIFACGLKPDLKIFKDGDRTEIGEGGTNLSGGQKARISLARAVYSHAGTILIDDCLSALDSHTTKHICEKLFDGGNDGLLGGRTTILVTHHVRLMAPRCSKVLVLQEGRQAFFGSAEQFTASAFYQGLENEDAESKEEEGHETPNFGSNSSTAANSANNSDAEEDGAATEVSVLLDAVRDKHVNASAISQKTIGMGEVRRQPSSSAFSHISGLHDVQAEEEQAPEAHKHVTEEARAEGRVSFAVYSGYIRAGGGILLWLALLGSFAGNAFTDLGANWWLRLWAQSSTTQEHSTEWWLVRWVAIQVVQVIAMTFGYALVCIASLLAGSRLFKQLLRTVLRAPLRFHDSTPSGRLLNRFGRDMEAIDSSIAEELTEAVKALLMALAALVATWLGGGPIVVVILLFMLPMFYVLVATFTLAARDLKRLDSNSASKRITCFTDLITGVVTVRAFGSSAAYFATLMERLDENMTFYFWQGTVRQWQSLLLSLVSSVVVISTVLVVTLTPGFTAARAGFTLSFVQSLTSMLTYGMRSLSNVEQGLVAVERVMEYFGIETEPLDSAPAYVEELPVPPTWPEKGAIEIRDLHLAYAKNLPDVLDGITLSIRAGERVGIVGATGSGKSTLVSALFRFFEYRSGQIEIDGIDIGRIGLKTLRSRMKIVPQDPLILSGTLRSAVDPLGSYADEDITRVLVRVGLLKDKVTSGYGTFESSSRSAGTTGGGGSTSSSALLCSNAPSPSGEESDDSGTLASLESRIEESGSNLSSGQKQLLSLSRILLSSCASSSIVVLDESTSSIDYTTDAKIQSLLDAHFAEHNTTVLAIAHRLRTIIGFDTVIVLNSGKVVERGSPSELLAKEDGWFTRLANSTGDEEYAELKRLIGI</sequence>
<evidence type="ECO:0000256" key="3">
    <source>
        <dbReference type="ARBA" id="ARBA00022692"/>
    </source>
</evidence>
<keyword evidence="4" id="KW-0677">Repeat</keyword>
<keyword evidence="5" id="KW-0547">Nucleotide-binding</keyword>
<keyword evidence="8 10" id="KW-0472">Membrane</keyword>
<dbReference type="GO" id="GO:0000329">
    <property type="term" value="C:fungal-type vacuole membrane"/>
    <property type="evidence" value="ECO:0000318"/>
    <property type="project" value="GO_Central"/>
</dbReference>
<comment type="subcellular location">
    <subcellularLocation>
        <location evidence="1">Vacuole membrane</location>
        <topology evidence="1">Multi-pass membrane protein</topology>
    </subcellularLocation>
</comment>
<evidence type="ECO:0000259" key="11">
    <source>
        <dbReference type="PROSITE" id="PS50893"/>
    </source>
</evidence>
<organism evidence="13 14">
    <name type="scientific">Mycosarcoma maydis</name>
    <name type="common">Corn smut fungus</name>
    <name type="synonym">Ustilago maydis</name>
    <dbReference type="NCBI Taxonomy" id="5270"/>
    <lineage>
        <taxon>Eukaryota</taxon>
        <taxon>Fungi</taxon>
        <taxon>Dikarya</taxon>
        <taxon>Basidiomycota</taxon>
        <taxon>Ustilaginomycotina</taxon>
        <taxon>Ustilaginomycetes</taxon>
        <taxon>Ustilaginales</taxon>
        <taxon>Ustilaginaceae</taxon>
        <taxon>Mycosarcoma</taxon>
    </lineage>
</organism>
<keyword evidence="6" id="KW-0067">ATP-binding</keyword>
<dbReference type="GO" id="GO:0055085">
    <property type="term" value="P:transmembrane transport"/>
    <property type="evidence" value="ECO:0000318"/>
    <property type="project" value="GO_Central"/>
</dbReference>
<feature type="transmembrane region" description="Helical" evidence="10">
    <location>
        <begin position="229"/>
        <end position="248"/>
    </location>
</feature>
<dbReference type="InterPro" id="IPR003439">
    <property type="entry name" value="ABC_transporter-like_ATP-bd"/>
</dbReference>
<feature type="transmembrane region" description="Helical" evidence="10">
    <location>
        <begin position="417"/>
        <end position="438"/>
    </location>
</feature>
<evidence type="ECO:0000256" key="10">
    <source>
        <dbReference type="SAM" id="Phobius"/>
    </source>
</evidence>
<feature type="transmembrane region" description="Helical" evidence="10">
    <location>
        <begin position="550"/>
        <end position="571"/>
    </location>
</feature>
<feature type="transmembrane region" description="Helical" evidence="10">
    <location>
        <begin position="626"/>
        <end position="654"/>
    </location>
</feature>
<evidence type="ECO:0000256" key="9">
    <source>
        <dbReference type="SAM" id="MobiDB-lite"/>
    </source>
</evidence>
<feature type="transmembrane region" description="Helical" evidence="10">
    <location>
        <begin position="40"/>
        <end position="61"/>
    </location>
</feature>
<dbReference type="PROSITE" id="PS50893">
    <property type="entry name" value="ABC_TRANSPORTER_2"/>
    <property type="match status" value="2"/>
</dbReference>
<feature type="domain" description="ABC transporter" evidence="11">
    <location>
        <begin position="1454"/>
        <end position="1737"/>
    </location>
</feature>
<feature type="region of interest" description="Disordered" evidence="9">
    <location>
        <begin position="78"/>
        <end position="97"/>
    </location>
</feature>
<dbReference type="InterPro" id="IPR027417">
    <property type="entry name" value="P-loop_NTPase"/>
</dbReference>
<feature type="transmembrane region" description="Helical" evidence="10">
    <location>
        <begin position="354"/>
        <end position="379"/>
    </location>
</feature>
<feature type="domain" description="ABC transmembrane type-1" evidence="12">
    <location>
        <begin position="1135"/>
        <end position="1413"/>
    </location>
</feature>
<dbReference type="Pfam" id="PF00005">
    <property type="entry name" value="ABC_tran"/>
    <property type="match status" value="2"/>
</dbReference>
<dbReference type="CDD" id="cd03250">
    <property type="entry name" value="ABCC_MRP_domain1"/>
    <property type="match status" value="1"/>
</dbReference>
<dbReference type="InterPro" id="IPR017871">
    <property type="entry name" value="ABC_transporter-like_CS"/>
</dbReference>
<dbReference type="InterPro" id="IPR003593">
    <property type="entry name" value="AAA+_ATPase"/>
</dbReference>
<dbReference type="EMBL" id="CM003146">
    <property type="protein sequence ID" value="KIS69069.1"/>
    <property type="molecule type" value="Genomic_DNA"/>
</dbReference>
<dbReference type="FunFam" id="1.20.1560.10:FF:000196">
    <property type="entry name" value="ABC transporter, putative"/>
    <property type="match status" value="1"/>
</dbReference>
<accession>A0A0D1DYC7</accession>
<dbReference type="Gene3D" id="3.40.50.300">
    <property type="entry name" value="P-loop containing nucleotide triphosphate hydrolases"/>
    <property type="match status" value="2"/>
</dbReference>
<proteinExistence type="predicted"/>
<feature type="region of interest" description="Disordered" evidence="9">
    <location>
        <begin position="1579"/>
        <end position="1622"/>
    </location>
</feature>
<dbReference type="CDD" id="cd03244">
    <property type="entry name" value="ABCC_MRP_domain2"/>
    <property type="match status" value="1"/>
</dbReference>
<feature type="region of interest" description="Disordered" evidence="9">
    <location>
        <begin position="468"/>
        <end position="503"/>
    </location>
</feature>
<reference evidence="13 14" key="1">
    <citation type="journal article" date="2006" name="Nature">
        <title>Insights from the genome of the biotrophic fungal plant pathogen Ustilago maydis.</title>
        <authorList>
            <person name="Kamper J."/>
            <person name="Kahmann R."/>
            <person name="Bolker M."/>
            <person name="Ma L.J."/>
            <person name="Brefort T."/>
            <person name="Saville B.J."/>
            <person name="Banuett F."/>
            <person name="Kronstad J.W."/>
            <person name="Gold S.E."/>
            <person name="Muller O."/>
            <person name="Perlin M.H."/>
            <person name="Wosten H.A."/>
            <person name="de Vries R."/>
            <person name="Ruiz-Herrera J."/>
            <person name="Reynaga-Pena C.G."/>
            <person name="Snetselaar K."/>
            <person name="McCann M."/>
            <person name="Perez-Martin J."/>
            <person name="Feldbrugge M."/>
            <person name="Basse C.W."/>
            <person name="Steinberg G."/>
            <person name="Ibeas J.I."/>
            <person name="Holloman W."/>
            <person name="Guzman P."/>
            <person name="Farman M."/>
            <person name="Stajich J.E."/>
            <person name="Sentandreu R."/>
            <person name="Gonzalez-Prieto J.M."/>
            <person name="Kennell J.C."/>
            <person name="Molina L."/>
            <person name="Schirawski J."/>
            <person name="Mendoza-Mendoza A."/>
            <person name="Greilinger D."/>
            <person name="Munch K."/>
            <person name="Rossel N."/>
            <person name="Scherer M."/>
            <person name="Vranes M."/>
            <person name="Ladendorf O."/>
            <person name="Vincon V."/>
            <person name="Fuchs U."/>
            <person name="Sandrock B."/>
            <person name="Meng S."/>
            <person name="Ho E.C."/>
            <person name="Cahill M.J."/>
            <person name="Boyce K.J."/>
            <person name="Klose J."/>
            <person name="Klosterman S.J."/>
            <person name="Deelstra H.J."/>
            <person name="Ortiz-Castellanos L."/>
            <person name="Li W."/>
            <person name="Sanchez-Alonso P."/>
            <person name="Schreier P.H."/>
            <person name="Hauser-Hahn I."/>
            <person name="Vaupel M."/>
            <person name="Koopmann E."/>
            <person name="Friedrich G."/>
            <person name="Voss H."/>
            <person name="Schluter T."/>
            <person name="Margolis J."/>
            <person name="Platt D."/>
            <person name="Swimmer C."/>
            <person name="Gnirke A."/>
            <person name="Chen F."/>
            <person name="Vysotskaia V."/>
            <person name="Mannhaupt G."/>
            <person name="Guldener U."/>
            <person name="Munsterkotter M."/>
            <person name="Haase D."/>
            <person name="Oesterheld M."/>
            <person name="Mewes H.W."/>
            <person name="Mauceli E.W."/>
            <person name="DeCaprio D."/>
            <person name="Wade C.M."/>
            <person name="Butler J."/>
            <person name="Young S."/>
            <person name="Jaffe D.B."/>
            <person name="Calvo S."/>
            <person name="Nusbaum C."/>
            <person name="Galagan J."/>
            <person name="Birren B.W."/>
        </authorList>
    </citation>
    <scope>NUCLEOTIDE SEQUENCE [LARGE SCALE GENOMIC DNA]</scope>
    <source>
        <strain evidence="14">DSM 14603 / FGSC 9021 / UM521</strain>
    </source>
</reference>
<dbReference type="InterPro" id="IPR011527">
    <property type="entry name" value="ABC1_TM_dom"/>
</dbReference>
<evidence type="ECO:0000256" key="5">
    <source>
        <dbReference type="ARBA" id="ARBA00022741"/>
    </source>
</evidence>
<feature type="compositionally biased region" description="Basic and acidic residues" evidence="9">
    <location>
        <begin position="468"/>
        <end position="488"/>
    </location>
</feature>
<dbReference type="VEuPathDB" id="FungiDB:UMAG_10365"/>
<feature type="transmembrane region" description="Helical" evidence="10">
    <location>
        <begin position="1175"/>
        <end position="1201"/>
    </location>
</feature>
<feature type="compositionally biased region" description="Low complexity" evidence="9">
    <location>
        <begin position="1024"/>
        <end position="1036"/>
    </location>
</feature>
<keyword evidence="2" id="KW-0813">Transport</keyword>
<dbReference type="eggNOG" id="KOG0054">
    <property type="taxonomic scope" value="Eukaryota"/>
</dbReference>
<feature type="domain" description="ABC transporter" evidence="11">
    <location>
        <begin position="755"/>
        <end position="1008"/>
    </location>
</feature>
<evidence type="ECO:0000256" key="7">
    <source>
        <dbReference type="ARBA" id="ARBA00022989"/>
    </source>
</evidence>
<feature type="transmembrane region" description="Helical" evidence="10">
    <location>
        <begin position="196"/>
        <end position="223"/>
    </location>
</feature>
<dbReference type="Proteomes" id="UP000000561">
    <property type="component" value="Chromosome 7"/>
</dbReference>
<dbReference type="CDD" id="cd18596">
    <property type="entry name" value="ABC_6TM_VMR1_D1_like"/>
    <property type="match status" value="1"/>
</dbReference>